<sequence length="421" mass="46774">MPTTRRQSAIAEGKIHPKEEEPRRKRAPSSGKKGKPPSKKEVKHEDVEMKDAETEQAGAGEKHDVEEAEAKEPPTKRAKKEGEANVYKVGTIERGHIYFFYRPKVQLEEAHSIDDVRNFHILLVPRPPEFATSQDAAQEGIAKPEPEVDESEMKVLQEGADAVPAPPEPHTKKQHYRLITIGKKKLPDPEHHGSEGSRRKDIFWATVTAVGDDLHQLEQGLEARSYETKTRGTRHEESARLVARGGYAIVNAEARVPSKRETHLGYHVSHPTPSEFGDVQKSLGIYSASSFILQVKNPLAPATTPQQAHTKGAEYPEWIMHGVFGTAYGDGEGQTRGREAYGLRFASCETPELLDHKGAELLLIAAREGEEGLETSLGEGRGKALSEKEEEEAKEDVKKVFEELGLDLEKFPIESLEGSWI</sequence>
<name>A0A8S0XTF0_CYCAE</name>
<feature type="compositionally biased region" description="Basic and acidic residues" evidence="1">
    <location>
        <begin position="38"/>
        <end position="53"/>
    </location>
</feature>
<feature type="region of interest" description="Disordered" evidence="1">
    <location>
        <begin position="1"/>
        <end position="82"/>
    </location>
</feature>
<feature type="compositionally biased region" description="Basic and acidic residues" evidence="1">
    <location>
        <begin position="60"/>
        <end position="82"/>
    </location>
</feature>
<comment type="caution">
    <text evidence="2">The sequence shown here is derived from an EMBL/GenBank/DDBJ whole genome shotgun (WGS) entry which is preliminary data.</text>
</comment>
<evidence type="ECO:0000313" key="3">
    <source>
        <dbReference type="Proteomes" id="UP000467700"/>
    </source>
</evidence>
<organism evidence="2 3">
    <name type="scientific">Cyclocybe aegerita</name>
    <name type="common">Black poplar mushroom</name>
    <name type="synonym">Agrocybe aegerita</name>
    <dbReference type="NCBI Taxonomy" id="1973307"/>
    <lineage>
        <taxon>Eukaryota</taxon>
        <taxon>Fungi</taxon>
        <taxon>Dikarya</taxon>
        <taxon>Basidiomycota</taxon>
        <taxon>Agaricomycotina</taxon>
        <taxon>Agaricomycetes</taxon>
        <taxon>Agaricomycetidae</taxon>
        <taxon>Agaricales</taxon>
        <taxon>Agaricineae</taxon>
        <taxon>Bolbitiaceae</taxon>
        <taxon>Cyclocybe</taxon>
    </lineage>
</organism>
<feature type="region of interest" description="Disordered" evidence="1">
    <location>
        <begin position="373"/>
        <end position="393"/>
    </location>
</feature>
<dbReference type="OrthoDB" id="1028014at2759"/>
<evidence type="ECO:0000313" key="2">
    <source>
        <dbReference type="EMBL" id="CAA7265481.1"/>
    </source>
</evidence>
<dbReference type="PANTHER" id="PTHR34776:SF1">
    <property type="entry name" value="F17F16.3 PROTEIN"/>
    <property type="match status" value="1"/>
</dbReference>
<accession>A0A8S0XTF0</accession>
<dbReference type="PANTHER" id="PTHR34776">
    <property type="entry name" value="F17F16.3 PROTEIN"/>
    <property type="match status" value="1"/>
</dbReference>
<dbReference type="Proteomes" id="UP000467700">
    <property type="component" value="Unassembled WGS sequence"/>
</dbReference>
<feature type="compositionally biased region" description="Basic and acidic residues" evidence="1">
    <location>
        <begin position="13"/>
        <end position="23"/>
    </location>
</feature>
<proteinExistence type="predicted"/>
<dbReference type="EMBL" id="CACVBS010000049">
    <property type="protein sequence ID" value="CAA7265481.1"/>
    <property type="molecule type" value="Genomic_DNA"/>
</dbReference>
<keyword evidence="3" id="KW-1185">Reference proteome</keyword>
<gene>
    <name evidence="2" type="ORF">AAE3_LOCUS7744</name>
</gene>
<reference evidence="2 3" key="1">
    <citation type="submission" date="2020-01" db="EMBL/GenBank/DDBJ databases">
        <authorList>
            <person name="Gupta K D."/>
        </authorList>
    </citation>
    <scope>NUCLEOTIDE SEQUENCE [LARGE SCALE GENOMIC DNA]</scope>
</reference>
<evidence type="ECO:0000256" key="1">
    <source>
        <dbReference type="SAM" id="MobiDB-lite"/>
    </source>
</evidence>
<feature type="compositionally biased region" description="Basic residues" evidence="1">
    <location>
        <begin position="24"/>
        <end position="37"/>
    </location>
</feature>
<dbReference type="AlphaFoldDB" id="A0A8S0XTF0"/>
<protein>
    <submittedName>
        <fullName evidence="2">Uncharacterized protein</fullName>
    </submittedName>
</protein>